<sequence>MGNYHIRPFNDRADFEKMQQLEKDTWDMAPIPLHQTLTAHKNGGLLLGAFQEESLIGFSYGFAGFSDGSSYLCSHMLGIHPDYQKRGIGEALKYAQKREAARLGYEQVTWTFDPLEGVNAYLNLTKLKAVCSTYEVNCYGKMNDGLNAGLPTDRLKVDWWIQSDYVNSDFVFSEEQAKVFAEYGSTEEGCPKISLLHPEYLAEEALLVPVPRKFQEIKRHSFDLALKWRLDIREIFVQLFAGGYTAVKLIQRPQEPVNYYLFVKDFRLTTRREEKK</sequence>
<evidence type="ECO:0000259" key="1">
    <source>
        <dbReference type="PROSITE" id="PS51186"/>
    </source>
</evidence>
<dbReference type="InterPro" id="IPR000182">
    <property type="entry name" value="GNAT_dom"/>
</dbReference>
<protein>
    <recommendedName>
        <fullName evidence="1">N-acetyltransferase domain-containing protein</fullName>
    </recommendedName>
</protein>
<proteinExistence type="predicted"/>
<dbReference type="CDD" id="cd04301">
    <property type="entry name" value="NAT_SF"/>
    <property type="match status" value="1"/>
</dbReference>
<evidence type="ECO:0000313" key="3">
    <source>
        <dbReference type="Proteomes" id="UP000031982"/>
    </source>
</evidence>
<dbReference type="SUPFAM" id="SSF55729">
    <property type="entry name" value="Acyl-CoA N-acyltransferases (Nat)"/>
    <property type="match status" value="1"/>
</dbReference>
<evidence type="ECO:0000313" key="2">
    <source>
        <dbReference type="EMBL" id="KIL80335.1"/>
    </source>
</evidence>
<gene>
    <name evidence="2" type="ORF">SD77_0183</name>
</gene>
<dbReference type="InterPro" id="IPR016181">
    <property type="entry name" value="Acyl_CoA_acyltransferase"/>
</dbReference>
<dbReference type="Pfam" id="PF00583">
    <property type="entry name" value="Acetyltransf_1"/>
    <property type="match status" value="1"/>
</dbReference>
<dbReference type="PANTHER" id="PTHR41700">
    <property type="entry name" value="GCN5-RELATED N-ACETYLTRANSFERASE"/>
    <property type="match status" value="1"/>
</dbReference>
<dbReference type="PANTHER" id="PTHR41700:SF1">
    <property type="entry name" value="N-ACETYLTRANSFERASE DOMAIN-CONTAINING PROTEIN"/>
    <property type="match status" value="1"/>
</dbReference>
<dbReference type="Gene3D" id="3.40.630.30">
    <property type="match status" value="1"/>
</dbReference>
<dbReference type="Proteomes" id="UP000031982">
    <property type="component" value="Unassembled WGS sequence"/>
</dbReference>
<name>A0ABR5B034_BACBA</name>
<reference evidence="2 3" key="1">
    <citation type="submission" date="2015-01" db="EMBL/GenBank/DDBJ databases">
        <title>Genome Assembly of Bacillus badius MTCC 1458.</title>
        <authorList>
            <person name="Verma A."/>
            <person name="Khatri I."/>
            <person name="Mual P."/>
            <person name="Subramanian S."/>
            <person name="Krishnamurthi S."/>
        </authorList>
    </citation>
    <scope>NUCLEOTIDE SEQUENCE [LARGE SCALE GENOMIC DNA]</scope>
    <source>
        <strain evidence="2 3">MTCC 1458</strain>
    </source>
</reference>
<feature type="domain" description="N-acetyltransferase" evidence="1">
    <location>
        <begin position="4"/>
        <end position="166"/>
    </location>
</feature>
<organism evidence="2 3">
    <name type="scientific">Bacillus badius</name>
    <dbReference type="NCBI Taxonomy" id="1455"/>
    <lineage>
        <taxon>Bacteria</taxon>
        <taxon>Bacillati</taxon>
        <taxon>Bacillota</taxon>
        <taxon>Bacilli</taxon>
        <taxon>Bacillales</taxon>
        <taxon>Bacillaceae</taxon>
        <taxon>Pseudobacillus</taxon>
    </lineage>
</organism>
<dbReference type="PROSITE" id="PS51186">
    <property type="entry name" value="GNAT"/>
    <property type="match status" value="1"/>
</dbReference>
<dbReference type="InterPro" id="IPR038764">
    <property type="entry name" value="GNAT_N_AcTrfase_prd"/>
</dbReference>
<comment type="caution">
    <text evidence="2">The sequence shown here is derived from an EMBL/GenBank/DDBJ whole genome shotgun (WGS) entry which is preliminary data.</text>
</comment>
<dbReference type="EMBL" id="JXLP01000001">
    <property type="protein sequence ID" value="KIL80335.1"/>
    <property type="molecule type" value="Genomic_DNA"/>
</dbReference>
<dbReference type="RefSeq" id="WP_231557131.1">
    <property type="nucleotide sequence ID" value="NZ_JARTHD010000022.1"/>
</dbReference>
<accession>A0ABR5B034</accession>
<keyword evidence="3" id="KW-1185">Reference proteome</keyword>